<reference evidence="1 2" key="1">
    <citation type="journal article" date="2014" name="Nat. Commun.">
        <title>Klebsormidium flaccidum genome reveals primary factors for plant terrestrial adaptation.</title>
        <authorList>
            <person name="Hori K."/>
            <person name="Maruyama F."/>
            <person name="Fujisawa T."/>
            <person name="Togashi T."/>
            <person name="Yamamoto N."/>
            <person name="Seo M."/>
            <person name="Sato S."/>
            <person name="Yamada T."/>
            <person name="Mori H."/>
            <person name="Tajima N."/>
            <person name="Moriyama T."/>
            <person name="Ikeuchi M."/>
            <person name="Watanabe M."/>
            <person name="Wada H."/>
            <person name="Kobayashi K."/>
            <person name="Saito M."/>
            <person name="Masuda T."/>
            <person name="Sasaki-Sekimoto Y."/>
            <person name="Mashiguchi K."/>
            <person name="Awai K."/>
            <person name="Shimojima M."/>
            <person name="Masuda S."/>
            <person name="Iwai M."/>
            <person name="Nobusawa T."/>
            <person name="Narise T."/>
            <person name="Kondo S."/>
            <person name="Saito H."/>
            <person name="Sato R."/>
            <person name="Murakawa M."/>
            <person name="Ihara Y."/>
            <person name="Oshima-Yamada Y."/>
            <person name="Ohtaka K."/>
            <person name="Satoh M."/>
            <person name="Sonobe K."/>
            <person name="Ishii M."/>
            <person name="Ohtani R."/>
            <person name="Kanamori-Sato M."/>
            <person name="Honoki R."/>
            <person name="Miyazaki D."/>
            <person name="Mochizuki H."/>
            <person name="Umetsu J."/>
            <person name="Higashi K."/>
            <person name="Shibata D."/>
            <person name="Kamiya Y."/>
            <person name="Sato N."/>
            <person name="Nakamura Y."/>
            <person name="Tabata S."/>
            <person name="Ida S."/>
            <person name="Kurokawa K."/>
            <person name="Ohta H."/>
        </authorList>
    </citation>
    <scope>NUCLEOTIDE SEQUENCE [LARGE SCALE GENOMIC DNA]</scope>
    <source>
        <strain evidence="1 2">NIES-2285</strain>
    </source>
</reference>
<sequence length="176" mass="19347">MTAAALAGFMAANMLPEEDGAPDALYAALYGALGAGFLALGPMPRCIGDKTILFGLRMCAAARQALGLPDVTSIRKGSRLVEPGKGKGEKAVRRKRRGEYDPEYDTHWVTLAPELDKEKLPFDPFFESIRAPRYVDFKKQGVDLKGEDLPEGIEDFTSDSWDQDEVGCWFCKVGLR</sequence>
<name>A0A1Y1IN17_KLENI</name>
<keyword evidence="2" id="KW-1185">Reference proteome</keyword>
<proteinExistence type="predicted"/>
<evidence type="ECO:0000313" key="2">
    <source>
        <dbReference type="Proteomes" id="UP000054558"/>
    </source>
</evidence>
<organism evidence="1 2">
    <name type="scientific">Klebsormidium nitens</name>
    <name type="common">Green alga</name>
    <name type="synonym">Ulothrix nitens</name>
    <dbReference type="NCBI Taxonomy" id="105231"/>
    <lineage>
        <taxon>Eukaryota</taxon>
        <taxon>Viridiplantae</taxon>
        <taxon>Streptophyta</taxon>
        <taxon>Klebsormidiophyceae</taxon>
        <taxon>Klebsormidiales</taxon>
        <taxon>Klebsormidiaceae</taxon>
        <taxon>Klebsormidium</taxon>
    </lineage>
</organism>
<dbReference type="EMBL" id="DF237914">
    <property type="protein sequence ID" value="GAQ92280.1"/>
    <property type="molecule type" value="Genomic_DNA"/>
</dbReference>
<evidence type="ECO:0000313" key="1">
    <source>
        <dbReference type="EMBL" id="GAQ92280.1"/>
    </source>
</evidence>
<dbReference type="Proteomes" id="UP000054558">
    <property type="component" value="Unassembled WGS sequence"/>
</dbReference>
<gene>
    <name evidence="1" type="ORF">KFL_009650020</name>
</gene>
<accession>A0A1Y1IN17</accession>
<dbReference type="AlphaFoldDB" id="A0A1Y1IN17"/>
<protein>
    <submittedName>
        <fullName evidence="1">Uncharacterized protein</fullName>
    </submittedName>
</protein>